<reference evidence="9 10" key="5">
    <citation type="journal article" date="2011" name="ISME J.">
        <title>Dual transcriptional profiling of a bacterial/fungal confrontation: Collimonas fungivorans versus Aspergillus niger.</title>
        <authorList>
            <person name="Mela F."/>
            <person name="Fritsche K."/>
            <person name="de Boer W."/>
            <person name="van Veen J.A."/>
            <person name="de Graaff L.H."/>
            <person name="van den Berg M."/>
            <person name="Leveau J.H."/>
        </authorList>
    </citation>
    <scope>NUCLEOTIDE SEQUENCE [LARGE SCALE GENOMIC DNA]</scope>
    <source>
        <strain evidence="9 10">Ter331</strain>
    </source>
</reference>
<keyword evidence="4 7" id="KW-0369">Histidine metabolism</keyword>
<dbReference type="HAMAP" id="MF_00372">
    <property type="entry name" value="HutI"/>
    <property type="match status" value="1"/>
</dbReference>
<keyword evidence="7" id="KW-0963">Cytoplasm</keyword>
<dbReference type="EC" id="3.5.2.7" evidence="1 7"/>
<keyword evidence="3 7" id="KW-0378">Hydrolase</keyword>
<dbReference type="GO" id="GO:0019556">
    <property type="term" value="P:L-histidine catabolic process to glutamate and formamide"/>
    <property type="evidence" value="ECO:0007669"/>
    <property type="project" value="UniProtKB-UniRule"/>
</dbReference>
<dbReference type="InterPro" id="IPR032466">
    <property type="entry name" value="Metal_Hydrolase"/>
</dbReference>
<feature type="binding site" evidence="7">
    <location>
        <position position="343"/>
    </location>
    <ligand>
        <name>4-imidazolone-5-propanoate</name>
        <dbReference type="ChEBI" id="CHEBI:77893"/>
    </ligand>
</feature>
<dbReference type="HOGENOM" id="CLU_041647_0_1_4"/>
<comment type="similarity">
    <text evidence="7">Belongs to the metallo-dependent hydrolases superfamily. HutI family.</text>
</comment>
<evidence type="ECO:0000256" key="3">
    <source>
        <dbReference type="ARBA" id="ARBA00022801"/>
    </source>
</evidence>
<keyword evidence="5 7" id="KW-0862">Zinc</keyword>
<sequence>MSASICYRKISMPQSQVEPARLADGIWHKARIAPAGNPDQVIIDGAMVVRDGLIAWIGSEAELPDEFRQAGLAGLAYHDAGNRWITPGLIDCHTHLVYGGNRADEFAMRLAGASYEEIARSGGGIVSTVRATRLADEDSLFRQSARRLEALLAEGVTTIEIKSGYGLDLHTERKMLRVARRLDASYPVTVYTTFLGAHALPPEYQGRADDYIRLVCDQMLPALHAEGLIDAVDVFCENIGFSVAQSEQVFIAAGKLGLPVKMHAEQLSNIGATQLAARYKALSVDHLEHLNEADVVEMQQNGTVAVLLPGAYYFIRETKQPPLELLRRYRIPVAISTDSNPGTSPSTSLLLMLNMSCTLFRMTVAEALMGVSANAALALGKADRHGLLAAGRAADFVLWSVESLAELAYWSGLNPCSAIVRGGRFSTVFSTESRKEMS</sequence>
<evidence type="ECO:0000256" key="4">
    <source>
        <dbReference type="ARBA" id="ARBA00022808"/>
    </source>
</evidence>
<evidence type="ECO:0000313" key="9">
    <source>
        <dbReference type="EMBL" id="AEK62213.1"/>
    </source>
</evidence>
<dbReference type="PANTHER" id="PTHR42752:SF1">
    <property type="entry name" value="IMIDAZOLONEPROPIONASE-RELATED"/>
    <property type="match status" value="1"/>
</dbReference>
<dbReference type="Pfam" id="PF01979">
    <property type="entry name" value="Amidohydro_1"/>
    <property type="match status" value="1"/>
</dbReference>
<feature type="binding site" evidence="7">
    <location>
        <position position="95"/>
    </location>
    <ligand>
        <name>Zn(2+)</name>
        <dbReference type="ChEBI" id="CHEBI:29105"/>
    </ligand>
</feature>
<name>G0AC16_COLFT</name>
<dbReference type="CDD" id="cd01296">
    <property type="entry name" value="Imidazolone-5PH"/>
    <property type="match status" value="1"/>
</dbReference>
<reference evidence="9 10" key="3">
    <citation type="journal article" date="2008" name="FEMS Microbiol. Ecol.">
        <title>Identification and characterization of genes underlying chitinolysis in Collimonas fungivorans Ter331.</title>
        <authorList>
            <person name="Fritsche K."/>
            <person name="de Boer W."/>
            <person name="Gerards S."/>
            <person name="van den Berg M."/>
            <person name="van Veen J.A."/>
            <person name="Leveau J.H."/>
        </authorList>
    </citation>
    <scope>NUCLEOTIDE SEQUENCE [LARGE SCALE GENOMIC DNA]</scope>
    <source>
        <strain evidence="9 10">Ter331</strain>
    </source>
</reference>
<dbReference type="Proteomes" id="UP000008392">
    <property type="component" value="Chromosome"/>
</dbReference>
<feature type="binding site" evidence="7">
    <location>
        <position position="93"/>
    </location>
    <ligand>
        <name>Zn(2+)</name>
        <dbReference type="ChEBI" id="CHEBI:29105"/>
    </ligand>
</feature>
<comment type="function">
    <text evidence="7">Catalyzes the hydrolytic cleavage of the carbon-nitrogen bond in imidazolone-5-propanoate to yield N-formimidoyl-L-glutamate. It is the third step in the universal histidine degradation pathway.</text>
</comment>
<dbReference type="STRING" id="1005048.CFU_2386"/>
<dbReference type="GO" id="GO:0019557">
    <property type="term" value="P:L-histidine catabolic process to glutamate and formate"/>
    <property type="evidence" value="ECO:0007669"/>
    <property type="project" value="UniProtKB-UniPathway"/>
</dbReference>
<protein>
    <recommendedName>
        <fullName evidence="1 7">Imidazolonepropionase</fullName>
        <ecNumber evidence="1 7">3.5.2.7</ecNumber>
    </recommendedName>
    <alternativeName>
        <fullName evidence="7">Imidazolone-5-propionate hydrolase</fullName>
    </alternativeName>
</protein>
<comment type="pathway">
    <text evidence="7">Amino-acid degradation; L-histidine degradation into L-glutamate; N-formimidoyl-L-glutamate from L-histidine: step 3/3.</text>
</comment>
<evidence type="ECO:0000256" key="2">
    <source>
        <dbReference type="ARBA" id="ARBA00022723"/>
    </source>
</evidence>
<feature type="binding site" evidence="7">
    <location>
        <position position="338"/>
    </location>
    <ligand>
        <name>Fe(3+)</name>
        <dbReference type="ChEBI" id="CHEBI:29034"/>
    </ligand>
</feature>
<dbReference type="NCBIfam" id="TIGR01224">
    <property type="entry name" value="hutI"/>
    <property type="match status" value="1"/>
</dbReference>
<reference evidence="9 10" key="1">
    <citation type="journal article" date="2004" name="Environ. Microbiol.">
        <title>Phylogeny-function analysis of (meta)genomic libraries: screening for expression of ribosomal RNA genes by large-insert library fluorescent in situ hybridization (LIL-FISH).</title>
        <authorList>
            <person name="Leveau J.H."/>
            <person name="Gerards S."/>
            <person name="de Boer W."/>
            <person name="van Veen J.A."/>
        </authorList>
    </citation>
    <scope>NUCLEOTIDE SEQUENCE [LARGE SCALE GENOMIC DNA]</scope>
    <source>
        <strain evidence="9 10">Ter331</strain>
    </source>
</reference>
<reference evidence="9 10" key="2">
    <citation type="journal article" date="2006" name="J. Microbiol. Methods">
        <title>Genomic flank-sequencing of plasposon insertion sites for rapid identification of functional genes.</title>
        <authorList>
            <person name="Leveau J.H."/>
            <person name="Gerards S."/>
            <person name="Fritsche K."/>
            <person name="Zondag G."/>
            <person name="van Veen J.A."/>
        </authorList>
    </citation>
    <scope>NUCLEOTIDE SEQUENCE [LARGE SCALE GENOMIC DNA]</scope>
    <source>
        <strain evidence="9 10">Ter331</strain>
    </source>
</reference>
<dbReference type="KEGG" id="cfu:CFU_2386"/>
<dbReference type="AlphaFoldDB" id="G0AC16"/>
<gene>
    <name evidence="7 9" type="primary">hutI</name>
    <name evidence="9" type="ordered locus">CFU_2386</name>
</gene>
<keyword evidence="2 7" id="KW-0479">Metal-binding</keyword>
<feature type="binding site" evidence="7">
    <location>
        <position position="165"/>
    </location>
    <ligand>
        <name>4-imidazolone-5-propanoate</name>
        <dbReference type="ChEBI" id="CHEBI:77893"/>
    </ligand>
</feature>
<feature type="binding site" evidence="7">
    <location>
        <position position="340"/>
    </location>
    <ligand>
        <name>N-formimidoyl-L-glutamate</name>
        <dbReference type="ChEBI" id="CHEBI:58928"/>
    </ligand>
</feature>
<dbReference type="PANTHER" id="PTHR42752">
    <property type="entry name" value="IMIDAZOLONEPROPIONASE"/>
    <property type="match status" value="1"/>
</dbReference>
<feature type="domain" description="Amidohydrolase-related" evidence="8">
    <location>
        <begin position="84"/>
        <end position="411"/>
    </location>
</feature>
<dbReference type="eggNOG" id="COG1228">
    <property type="taxonomic scope" value="Bacteria"/>
</dbReference>
<dbReference type="FunFam" id="3.20.20.140:FF:000007">
    <property type="entry name" value="Imidazolonepropionase"/>
    <property type="match status" value="1"/>
</dbReference>
<evidence type="ECO:0000259" key="8">
    <source>
        <dbReference type="Pfam" id="PF01979"/>
    </source>
</evidence>
<evidence type="ECO:0000313" key="10">
    <source>
        <dbReference type="Proteomes" id="UP000008392"/>
    </source>
</evidence>
<evidence type="ECO:0000256" key="1">
    <source>
        <dbReference type="ARBA" id="ARBA00012864"/>
    </source>
</evidence>
<reference evidence="10" key="6">
    <citation type="submission" date="2011-05" db="EMBL/GenBank/DDBJ databases">
        <title>Complete sequence of Collimonas fungivorans Ter331.</title>
        <authorList>
            <person name="Leveau J.H."/>
        </authorList>
    </citation>
    <scope>NUCLEOTIDE SEQUENCE [LARGE SCALE GENOMIC DNA]</scope>
    <source>
        <strain evidence="10">Ter331</strain>
    </source>
</reference>
<dbReference type="GO" id="GO:0005506">
    <property type="term" value="F:iron ion binding"/>
    <property type="evidence" value="ECO:0007669"/>
    <property type="project" value="UniProtKB-UniRule"/>
</dbReference>
<proteinExistence type="inferred from homology"/>
<feature type="binding site" evidence="7">
    <location>
        <position position="93"/>
    </location>
    <ligand>
        <name>Fe(3+)</name>
        <dbReference type="ChEBI" id="CHEBI:29034"/>
    </ligand>
</feature>
<feature type="binding site" evidence="7">
    <location>
        <position position="165"/>
    </location>
    <ligand>
        <name>N-formimidoyl-L-glutamate</name>
        <dbReference type="ChEBI" id="CHEBI:58928"/>
    </ligand>
</feature>
<dbReference type="UniPathway" id="UPA00379">
    <property type="reaction ID" value="UER00551"/>
</dbReference>
<comment type="subcellular location">
    <subcellularLocation>
        <location evidence="7">Cytoplasm</location>
    </subcellularLocation>
</comment>
<comment type="catalytic activity">
    <reaction evidence="7">
        <text>4-imidazolone-5-propanoate + H2O = N-formimidoyl-L-glutamate</text>
        <dbReference type="Rhea" id="RHEA:23660"/>
        <dbReference type="ChEBI" id="CHEBI:15377"/>
        <dbReference type="ChEBI" id="CHEBI:58928"/>
        <dbReference type="ChEBI" id="CHEBI:77893"/>
        <dbReference type="EC" id="3.5.2.7"/>
    </reaction>
</comment>
<dbReference type="Gene3D" id="2.30.40.10">
    <property type="entry name" value="Urease, subunit C, domain 1"/>
    <property type="match status" value="1"/>
</dbReference>
<feature type="binding site" evidence="7">
    <location>
        <position position="266"/>
    </location>
    <ligand>
        <name>4-imidazolone-5-propanoate</name>
        <dbReference type="ChEBI" id="CHEBI:77893"/>
    </ligand>
</feature>
<dbReference type="InterPro" id="IPR006680">
    <property type="entry name" value="Amidohydro-rel"/>
</dbReference>
<feature type="binding site" evidence="7">
    <location>
        <position position="263"/>
    </location>
    <ligand>
        <name>Zn(2+)</name>
        <dbReference type="ChEBI" id="CHEBI:29105"/>
    </ligand>
</feature>
<reference evidence="9 10" key="4">
    <citation type="journal article" date="2010" name="Environ. Microbiol.">
        <title>The bacterial genus Collimonas: mycophagy, weathering and other adaptive solutions to life in oligotrophic soil environments.</title>
        <authorList>
            <person name="Leveau J.H."/>
            <person name="Uroz S."/>
            <person name="de Boer W."/>
        </authorList>
    </citation>
    <scope>NUCLEOTIDE SEQUENCE [LARGE SCALE GENOMIC DNA]</scope>
    <source>
        <strain evidence="9 10">Ter331</strain>
    </source>
</reference>
<feature type="binding site" evidence="7">
    <location>
        <position position="342"/>
    </location>
    <ligand>
        <name>N-formimidoyl-L-glutamate</name>
        <dbReference type="ChEBI" id="CHEBI:58928"/>
    </ligand>
</feature>
<dbReference type="EMBL" id="CP002745">
    <property type="protein sequence ID" value="AEK62213.1"/>
    <property type="molecule type" value="Genomic_DNA"/>
</dbReference>
<evidence type="ECO:0000256" key="5">
    <source>
        <dbReference type="ARBA" id="ARBA00022833"/>
    </source>
</evidence>
<dbReference type="GO" id="GO:0008270">
    <property type="term" value="F:zinc ion binding"/>
    <property type="evidence" value="ECO:0007669"/>
    <property type="project" value="UniProtKB-UniRule"/>
</dbReference>
<keyword evidence="6 7" id="KW-0408">Iron</keyword>
<dbReference type="Gene3D" id="3.20.20.140">
    <property type="entry name" value="Metal-dependent hydrolases"/>
    <property type="match status" value="1"/>
</dbReference>
<dbReference type="InterPro" id="IPR011059">
    <property type="entry name" value="Metal-dep_hydrolase_composite"/>
</dbReference>
<dbReference type="GO" id="GO:0050480">
    <property type="term" value="F:imidazolonepropionase activity"/>
    <property type="evidence" value="ECO:0007669"/>
    <property type="project" value="UniProtKB-UniRule"/>
</dbReference>
<feature type="binding site" evidence="7">
    <location>
        <position position="198"/>
    </location>
    <ligand>
        <name>4-imidazolone-5-propanoate</name>
        <dbReference type="ChEBI" id="CHEBI:77893"/>
    </ligand>
</feature>
<organism evidence="9 10">
    <name type="scientific">Collimonas fungivorans (strain Ter331)</name>
    <dbReference type="NCBI Taxonomy" id="1005048"/>
    <lineage>
        <taxon>Bacteria</taxon>
        <taxon>Pseudomonadati</taxon>
        <taxon>Pseudomonadota</taxon>
        <taxon>Betaproteobacteria</taxon>
        <taxon>Burkholderiales</taxon>
        <taxon>Oxalobacteraceae</taxon>
        <taxon>Collimonas</taxon>
    </lineage>
</organism>
<feature type="binding site" evidence="7">
    <location>
        <position position="102"/>
    </location>
    <ligand>
        <name>4-imidazolone-5-propanoate</name>
        <dbReference type="ChEBI" id="CHEBI:77893"/>
    </ligand>
</feature>
<feature type="binding site" evidence="7">
    <location>
        <position position="263"/>
    </location>
    <ligand>
        <name>Fe(3+)</name>
        <dbReference type="ChEBI" id="CHEBI:29034"/>
    </ligand>
</feature>
<evidence type="ECO:0000256" key="7">
    <source>
        <dbReference type="HAMAP-Rule" id="MF_00372"/>
    </source>
</evidence>
<dbReference type="SUPFAM" id="SSF51556">
    <property type="entry name" value="Metallo-dependent hydrolases"/>
    <property type="match status" value="1"/>
</dbReference>
<feature type="binding site" evidence="7">
    <location>
        <position position="95"/>
    </location>
    <ligand>
        <name>Fe(3+)</name>
        <dbReference type="ChEBI" id="CHEBI:29034"/>
    </ligand>
</feature>
<dbReference type="InterPro" id="IPR005920">
    <property type="entry name" value="HutI"/>
</dbReference>
<dbReference type="GO" id="GO:0005737">
    <property type="term" value="C:cytoplasm"/>
    <property type="evidence" value="ECO:0007669"/>
    <property type="project" value="UniProtKB-SubCell"/>
</dbReference>
<feature type="binding site" evidence="7">
    <location>
        <position position="338"/>
    </location>
    <ligand>
        <name>Zn(2+)</name>
        <dbReference type="ChEBI" id="CHEBI:29105"/>
    </ligand>
</feature>
<comment type="cofactor">
    <cofactor evidence="7">
        <name>Zn(2+)</name>
        <dbReference type="ChEBI" id="CHEBI:29105"/>
    </cofactor>
    <cofactor evidence="7">
        <name>Fe(3+)</name>
        <dbReference type="ChEBI" id="CHEBI:29034"/>
    </cofactor>
    <text evidence="7">Binds 1 zinc or iron ion per subunit.</text>
</comment>
<keyword evidence="10" id="KW-1185">Reference proteome</keyword>
<dbReference type="SUPFAM" id="SSF51338">
    <property type="entry name" value="Composite domain of metallo-dependent hydrolases"/>
    <property type="match status" value="1"/>
</dbReference>
<evidence type="ECO:0000256" key="6">
    <source>
        <dbReference type="ARBA" id="ARBA00023004"/>
    </source>
</evidence>
<accession>G0AC16</accession>